<evidence type="ECO:0000313" key="2">
    <source>
        <dbReference type="EMBL" id="GAA3535322.1"/>
    </source>
</evidence>
<evidence type="ECO:0008006" key="4">
    <source>
        <dbReference type="Google" id="ProtNLM"/>
    </source>
</evidence>
<dbReference type="EMBL" id="BAABDQ010000002">
    <property type="protein sequence ID" value="GAA3535322.1"/>
    <property type="molecule type" value="Genomic_DNA"/>
</dbReference>
<reference evidence="3" key="1">
    <citation type="journal article" date="2019" name="Int. J. Syst. Evol. Microbiol.">
        <title>The Global Catalogue of Microorganisms (GCM) 10K type strain sequencing project: providing services to taxonomists for standard genome sequencing and annotation.</title>
        <authorList>
            <consortium name="The Broad Institute Genomics Platform"/>
            <consortium name="The Broad Institute Genome Sequencing Center for Infectious Disease"/>
            <person name="Wu L."/>
            <person name="Ma J."/>
        </authorList>
    </citation>
    <scope>NUCLEOTIDE SEQUENCE [LARGE SCALE GENOMIC DNA]</scope>
    <source>
        <strain evidence="3">JCM 17326</strain>
    </source>
</reference>
<accession>A0ABP6VI45</accession>
<sequence length="68" mass="6858">MANGVRLGGAGTGAGAPGTQSGETDCAVALCVATEASPVVSTDKQESTHKTRERRLITFTTPSSGQVH</sequence>
<feature type="compositionally biased region" description="Gly residues" evidence="1">
    <location>
        <begin position="1"/>
        <end position="16"/>
    </location>
</feature>
<feature type="region of interest" description="Disordered" evidence="1">
    <location>
        <begin position="37"/>
        <end position="68"/>
    </location>
</feature>
<organism evidence="2 3">
    <name type="scientific">Nonomuraea rosea</name>
    <dbReference type="NCBI Taxonomy" id="638574"/>
    <lineage>
        <taxon>Bacteria</taxon>
        <taxon>Bacillati</taxon>
        <taxon>Actinomycetota</taxon>
        <taxon>Actinomycetes</taxon>
        <taxon>Streptosporangiales</taxon>
        <taxon>Streptosporangiaceae</taxon>
        <taxon>Nonomuraea</taxon>
    </lineage>
</organism>
<feature type="region of interest" description="Disordered" evidence="1">
    <location>
        <begin position="1"/>
        <end position="21"/>
    </location>
</feature>
<feature type="compositionally biased region" description="Polar residues" evidence="1">
    <location>
        <begin position="58"/>
        <end position="68"/>
    </location>
</feature>
<keyword evidence="3" id="KW-1185">Reference proteome</keyword>
<gene>
    <name evidence="2" type="ORF">GCM10022419_013620</name>
</gene>
<evidence type="ECO:0000313" key="3">
    <source>
        <dbReference type="Proteomes" id="UP001500630"/>
    </source>
</evidence>
<proteinExistence type="predicted"/>
<name>A0ABP6VI45_9ACTN</name>
<feature type="compositionally biased region" description="Basic and acidic residues" evidence="1">
    <location>
        <begin position="43"/>
        <end position="56"/>
    </location>
</feature>
<protein>
    <recommendedName>
        <fullName evidence="4">DUF397 domain-containing protein</fullName>
    </recommendedName>
</protein>
<evidence type="ECO:0000256" key="1">
    <source>
        <dbReference type="SAM" id="MobiDB-lite"/>
    </source>
</evidence>
<dbReference type="Proteomes" id="UP001500630">
    <property type="component" value="Unassembled WGS sequence"/>
</dbReference>
<comment type="caution">
    <text evidence="2">The sequence shown here is derived from an EMBL/GenBank/DDBJ whole genome shotgun (WGS) entry which is preliminary data.</text>
</comment>